<evidence type="ECO:0000313" key="2">
    <source>
        <dbReference type="EMBL" id="AJY73623.1"/>
    </source>
</evidence>
<dbReference type="Pfam" id="PF17280">
    <property type="entry name" value="DUF5345"/>
    <property type="match status" value="1"/>
</dbReference>
<dbReference type="RefSeq" id="WP_045669058.1">
    <property type="nucleotide sequence ID" value="NZ_CP011058.1"/>
</dbReference>
<dbReference type="SUPFAM" id="SSF82866">
    <property type="entry name" value="Multidrug efflux transporter AcrB transmembrane domain"/>
    <property type="match status" value="1"/>
</dbReference>
<dbReference type="Proteomes" id="UP000032633">
    <property type="component" value="Chromosome"/>
</dbReference>
<name>A0A0D5NFE9_9BACL</name>
<dbReference type="HOGENOM" id="CLU_2094401_0_0_9"/>
<feature type="transmembrane region" description="Helical" evidence="1">
    <location>
        <begin position="84"/>
        <end position="103"/>
    </location>
</feature>
<proteinExistence type="predicted"/>
<dbReference type="STRING" id="1126833.VN24_02000"/>
<dbReference type="InterPro" id="IPR035238">
    <property type="entry name" value="DUF5345"/>
</dbReference>
<feature type="transmembrane region" description="Helical" evidence="1">
    <location>
        <begin position="59"/>
        <end position="78"/>
    </location>
</feature>
<gene>
    <name evidence="2" type="ORF">VN24_02000</name>
</gene>
<keyword evidence="1" id="KW-1133">Transmembrane helix</keyword>
<dbReference type="PATRIC" id="fig|1126833.4.peg.440"/>
<protein>
    <submittedName>
        <fullName evidence="2">Uncharacterized protein</fullName>
    </submittedName>
</protein>
<dbReference type="KEGG" id="pbj:VN24_02000"/>
<keyword evidence="1" id="KW-0472">Membrane</keyword>
<reference evidence="2 3" key="1">
    <citation type="journal article" date="2015" name="J. Biotechnol.">
        <title>Complete genome sequence of Paenibacillus beijingensis 7188(T) (=DSM 24997(T)), a novel rhizobacterium from jujube garden soil.</title>
        <authorList>
            <person name="Kwak Y."/>
            <person name="Shin J.H."/>
        </authorList>
    </citation>
    <scope>NUCLEOTIDE SEQUENCE [LARGE SCALE GENOMIC DNA]</scope>
    <source>
        <strain evidence="2 3">DSM 24997</strain>
    </source>
</reference>
<reference evidence="3" key="2">
    <citation type="submission" date="2015-03" db="EMBL/GenBank/DDBJ databases">
        <title>Genome sequence of Paenibacillus beijingensis strain DSM 24997T.</title>
        <authorList>
            <person name="Kwak Y."/>
            <person name="Shin J.-H."/>
        </authorList>
    </citation>
    <scope>NUCLEOTIDE SEQUENCE [LARGE SCALE GENOMIC DNA]</scope>
    <source>
        <strain evidence="3">DSM 24997</strain>
    </source>
</reference>
<organism evidence="2 3">
    <name type="scientific">Paenibacillus beijingensis</name>
    <dbReference type="NCBI Taxonomy" id="1126833"/>
    <lineage>
        <taxon>Bacteria</taxon>
        <taxon>Bacillati</taxon>
        <taxon>Bacillota</taxon>
        <taxon>Bacilli</taxon>
        <taxon>Bacillales</taxon>
        <taxon>Paenibacillaceae</taxon>
        <taxon>Paenibacillus</taxon>
    </lineage>
</organism>
<keyword evidence="3" id="KW-1185">Reference proteome</keyword>
<dbReference type="EMBL" id="CP011058">
    <property type="protein sequence ID" value="AJY73623.1"/>
    <property type="molecule type" value="Genomic_DNA"/>
</dbReference>
<sequence>MHDNGKQDEENRPELETKLTQQLAIVDRSVRDTAPSLEDLEGLVRAVQAEKRQRLWRDLCMFWLIALLIIALMLWSYARFFEAVLILQAAATVAAGAAIGFLWRRRRLQRRMVRHE</sequence>
<keyword evidence="1" id="KW-0812">Transmembrane</keyword>
<dbReference type="AlphaFoldDB" id="A0A0D5NFE9"/>
<accession>A0A0D5NFE9</accession>
<evidence type="ECO:0000313" key="3">
    <source>
        <dbReference type="Proteomes" id="UP000032633"/>
    </source>
</evidence>
<evidence type="ECO:0000256" key="1">
    <source>
        <dbReference type="SAM" id="Phobius"/>
    </source>
</evidence>